<feature type="chain" id="PRO_5011748549" evidence="4">
    <location>
        <begin position="23"/>
        <end position="802"/>
    </location>
</feature>
<proteinExistence type="predicted"/>
<dbReference type="Pfam" id="PF14905">
    <property type="entry name" value="OMP_b-brl_3"/>
    <property type="match status" value="1"/>
</dbReference>
<keyword evidence="2" id="KW-0472">Membrane</keyword>
<dbReference type="SUPFAM" id="SSF49464">
    <property type="entry name" value="Carboxypeptidase regulatory domain-like"/>
    <property type="match status" value="1"/>
</dbReference>
<dbReference type="PANTHER" id="PTHR40980:SF4">
    <property type="entry name" value="TONB-DEPENDENT RECEPTOR-LIKE BETA-BARREL DOMAIN-CONTAINING PROTEIN"/>
    <property type="match status" value="1"/>
</dbReference>
<dbReference type="Gene3D" id="2.40.170.20">
    <property type="entry name" value="TonB-dependent receptor, beta-barrel domain"/>
    <property type="match status" value="1"/>
</dbReference>
<sequence>MIKKYCLPFLTLFFSASIAATAQNTVEGKVTDSTSKPVAYANVILLNAADSTTVYKGAVSGENGNFSLNEIAADSYLLKVSFVGYEDFLKQVKISEDRNLGQITLKEATTGLDEVSINYKNPSVERKVDRLVFKVENTTLSSGTSWDILKKTPGVIMANNVLQVRNQGVDVYINDRKVQLSAAELQTLLSNYSAENIKSVEVITNPPARYDAEGGAILNIVTTSAISPGYKGSVNAAWTQAIFPKYTFGTSHYQKGEKINLFANYSFSPRKEFKNDISYINFRDNSGIISRWETDFERTTRSKAHNANLMLDYYLDERNTLSFSANGLYSPNKTFDNEVLTEIDDRQGEDSSFYTNSGLETDQANIGMDLEFTHKLKKPGAQLSAKAHYTHYEQNRDQNVFTRYFDASGVPTNDNRFFTDADQEINIVTGQLDYSTPWGTTNFATGVKASMIDSESGIDFYDVANGDDQYNQALSDNFLYDEGIYAAYFSLAKDWDSWSVKGGLRGEFTDRQGESISMDEVDSREYFELFPTFYLMHTFSPKHSMSFDYSRRIQRPRYESLNPFRYFLNEHNYNAGNPDLRAAISNNFNLNYTFKNEYFFDIYYRDNGPAPATLSFQDNQARNIRSVSVNLLESSSYGLDISHGRSITNWWYAYAYTSFFHEEQTFLALESGNAEVTNELDGFYGTLYNSLVISKDGTFTGELTFTYVSDWLSGSYYLEPMTTLSVGLRKTLWNNRAELTLNVEDALDETNTWMRSRYLNQDNGFFAEPETRYVRIGFKYNFGNFRLSDNQRAVEAAERERL</sequence>
<dbReference type="InterPro" id="IPR008969">
    <property type="entry name" value="CarboxyPept-like_regulatory"/>
</dbReference>
<feature type="domain" description="Outer membrane protein beta-barrel" evidence="5">
    <location>
        <begin position="374"/>
        <end position="780"/>
    </location>
</feature>
<reference evidence="6 7" key="1">
    <citation type="submission" date="2016-10" db="EMBL/GenBank/DDBJ databases">
        <authorList>
            <person name="de Groot N.N."/>
        </authorList>
    </citation>
    <scope>NUCLEOTIDE SEQUENCE [LARGE SCALE GENOMIC DNA]</scope>
    <source>
        <strain evidence="6 7">DSM 23553</strain>
    </source>
</reference>
<dbReference type="PANTHER" id="PTHR40980">
    <property type="entry name" value="PLUG DOMAIN-CONTAINING PROTEIN"/>
    <property type="match status" value="1"/>
</dbReference>
<name>A0A1H5IN16_9FLAO</name>
<keyword evidence="6" id="KW-0675">Receptor</keyword>
<evidence type="ECO:0000259" key="5">
    <source>
        <dbReference type="Pfam" id="PF14905"/>
    </source>
</evidence>
<dbReference type="OrthoDB" id="8764943at2"/>
<keyword evidence="4" id="KW-0732">Signal</keyword>
<feature type="signal peptide" evidence="4">
    <location>
        <begin position="1"/>
        <end position="22"/>
    </location>
</feature>
<evidence type="ECO:0000256" key="3">
    <source>
        <dbReference type="ARBA" id="ARBA00023237"/>
    </source>
</evidence>
<keyword evidence="7" id="KW-1185">Reference proteome</keyword>
<dbReference type="RefSeq" id="WP_093111346.1">
    <property type="nucleotide sequence ID" value="NZ_FNGG01000001.1"/>
</dbReference>
<dbReference type="EMBL" id="FNUG01000001">
    <property type="protein sequence ID" value="SEE41565.1"/>
    <property type="molecule type" value="Genomic_DNA"/>
</dbReference>
<comment type="subcellular location">
    <subcellularLocation>
        <location evidence="1">Cell outer membrane</location>
    </subcellularLocation>
</comment>
<dbReference type="Gene3D" id="2.60.40.1120">
    <property type="entry name" value="Carboxypeptidase-like, regulatory domain"/>
    <property type="match status" value="1"/>
</dbReference>
<dbReference type="Proteomes" id="UP000199448">
    <property type="component" value="Unassembled WGS sequence"/>
</dbReference>
<organism evidence="6 7">
    <name type="scientific">Salinimicrobium catena</name>
    <dbReference type="NCBI Taxonomy" id="390640"/>
    <lineage>
        <taxon>Bacteria</taxon>
        <taxon>Pseudomonadati</taxon>
        <taxon>Bacteroidota</taxon>
        <taxon>Flavobacteriia</taxon>
        <taxon>Flavobacteriales</taxon>
        <taxon>Flavobacteriaceae</taxon>
        <taxon>Salinimicrobium</taxon>
    </lineage>
</organism>
<evidence type="ECO:0000313" key="6">
    <source>
        <dbReference type="EMBL" id="SEE41565.1"/>
    </source>
</evidence>
<dbReference type="InterPro" id="IPR036942">
    <property type="entry name" value="Beta-barrel_TonB_sf"/>
</dbReference>
<evidence type="ECO:0000256" key="4">
    <source>
        <dbReference type="SAM" id="SignalP"/>
    </source>
</evidence>
<dbReference type="STRING" id="390640.SAMN04488034_101476"/>
<dbReference type="InterPro" id="IPR041700">
    <property type="entry name" value="OMP_b-brl_3"/>
</dbReference>
<accession>A0A1H5IN16</accession>
<evidence type="ECO:0000256" key="2">
    <source>
        <dbReference type="ARBA" id="ARBA00023136"/>
    </source>
</evidence>
<evidence type="ECO:0000256" key="1">
    <source>
        <dbReference type="ARBA" id="ARBA00004442"/>
    </source>
</evidence>
<dbReference type="Pfam" id="PF13715">
    <property type="entry name" value="CarbopepD_reg_2"/>
    <property type="match status" value="1"/>
</dbReference>
<protein>
    <submittedName>
        <fullName evidence="6">Outer membrane receptor proteins, mostly Fe transport</fullName>
    </submittedName>
</protein>
<dbReference type="SUPFAM" id="SSF56935">
    <property type="entry name" value="Porins"/>
    <property type="match status" value="1"/>
</dbReference>
<dbReference type="GO" id="GO:0009279">
    <property type="term" value="C:cell outer membrane"/>
    <property type="evidence" value="ECO:0007669"/>
    <property type="project" value="UniProtKB-SubCell"/>
</dbReference>
<keyword evidence="3" id="KW-0998">Cell outer membrane</keyword>
<gene>
    <name evidence="6" type="ORF">SAMN04488034_101476</name>
</gene>
<evidence type="ECO:0000313" key="7">
    <source>
        <dbReference type="Proteomes" id="UP000199448"/>
    </source>
</evidence>
<dbReference type="AlphaFoldDB" id="A0A1H5IN16"/>